<dbReference type="Proteomes" id="UP000433483">
    <property type="component" value="Unassembled WGS sequence"/>
</dbReference>
<evidence type="ECO:0000313" key="6">
    <source>
        <dbReference type="Proteomes" id="UP000440367"/>
    </source>
</evidence>
<evidence type="ECO:0000313" key="3">
    <source>
        <dbReference type="EMBL" id="KAE9241635.1"/>
    </source>
</evidence>
<dbReference type="EMBL" id="QXGD01000371">
    <property type="protein sequence ID" value="KAE9241635.1"/>
    <property type="molecule type" value="Genomic_DNA"/>
</dbReference>
<comment type="caution">
    <text evidence="2">The sequence shown here is derived from an EMBL/GenBank/DDBJ whole genome shotgun (WGS) entry which is preliminary data.</text>
</comment>
<dbReference type="EMBL" id="QXGB01000336">
    <property type="protein sequence ID" value="KAE9218871.1"/>
    <property type="molecule type" value="Genomic_DNA"/>
</dbReference>
<proteinExistence type="predicted"/>
<sequence length="102" mass="11504">MRRFLQFYDMSVFGGDNCAVNNRLAHLLAVPLVGCASHRLNLAVRGFLVPYDEAFEQVQQLMRKLRTLKQAAKLRDLKAEDIEQVCLITEGDSLSHAINSVD</sequence>
<dbReference type="EMBL" id="QXGC01000107">
    <property type="protein sequence ID" value="KAE9249439.1"/>
    <property type="molecule type" value="Genomic_DNA"/>
</dbReference>
<dbReference type="Proteomes" id="UP000460718">
    <property type="component" value="Unassembled WGS sequence"/>
</dbReference>
<evidence type="ECO:0000313" key="1">
    <source>
        <dbReference type="EMBL" id="KAE9016748.1"/>
    </source>
</evidence>
<dbReference type="PANTHER" id="PTHR40866:SF1">
    <property type="entry name" value="BED-TYPE DOMAIN-CONTAINING PROTEIN"/>
    <property type="match status" value="1"/>
</dbReference>
<dbReference type="AlphaFoldDB" id="A0A6A3YH53"/>
<dbReference type="PANTHER" id="PTHR40866">
    <property type="entry name" value="BED-TYPE DOMAIN-CONTAINING PROTEIN"/>
    <property type="match status" value="1"/>
</dbReference>
<evidence type="ECO:0000313" key="4">
    <source>
        <dbReference type="EMBL" id="KAE9249439.1"/>
    </source>
</evidence>
<name>A0A6A3YH53_9STRA</name>
<dbReference type="Proteomes" id="UP000440367">
    <property type="component" value="Unassembled WGS sequence"/>
</dbReference>
<dbReference type="Proteomes" id="UP000476176">
    <property type="component" value="Unassembled WGS sequence"/>
</dbReference>
<organism evidence="2 5">
    <name type="scientific">Phytophthora fragariae</name>
    <dbReference type="NCBI Taxonomy" id="53985"/>
    <lineage>
        <taxon>Eukaryota</taxon>
        <taxon>Sar</taxon>
        <taxon>Stramenopiles</taxon>
        <taxon>Oomycota</taxon>
        <taxon>Peronosporomycetes</taxon>
        <taxon>Peronosporales</taxon>
        <taxon>Peronosporaceae</taxon>
        <taxon>Phytophthora</taxon>
    </lineage>
</organism>
<dbReference type="EMBL" id="QXFW01000305">
    <property type="protein sequence ID" value="KAE9016748.1"/>
    <property type="molecule type" value="Genomic_DNA"/>
</dbReference>
<gene>
    <name evidence="3" type="ORF">PF002_g9156</name>
    <name evidence="4" type="ORF">PF004_g3399</name>
    <name evidence="2" type="ORF">PF005_g8093</name>
    <name evidence="1" type="ORF">PF011_g7022</name>
</gene>
<dbReference type="OrthoDB" id="125584at2759"/>
<evidence type="ECO:0000313" key="5">
    <source>
        <dbReference type="Proteomes" id="UP000433483"/>
    </source>
</evidence>
<evidence type="ECO:0000313" key="2">
    <source>
        <dbReference type="EMBL" id="KAE9218871.1"/>
    </source>
</evidence>
<keyword evidence="5" id="KW-1185">Reference proteome</keyword>
<accession>A0A6A3YH53</accession>
<reference evidence="5 6" key="1">
    <citation type="submission" date="2018-08" db="EMBL/GenBank/DDBJ databases">
        <title>Genomic investigation of the strawberry pathogen Phytophthora fragariae indicates pathogenicity is determined by transcriptional variation in three key races.</title>
        <authorList>
            <person name="Adams T.M."/>
            <person name="Armitage A.D."/>
            <person name="Sobczyk M.K."/>
            <person name="Bates H.J."/>
            <person name="Dunwell J.M."/>
            <person name="Nellist C.F."/>
            <person name="Harrison R.J."/>
        </authorList>
    </citation>
    <scope>NUCLEOTIDE SEQUENCE [LARGE SCALE GENOMIC DNA]</scope>
    <source>
        <strain evidence="3 6">BC-1</strain>
        <strain evidence="4 8">BC-23</strain>
        <strain evidence="2 5">NOV-27</strain>
        <strain evidence="1 7">SCRP245</strain>
    </source>
</reference>
<evidence type="ECO:0000313" key="8">
    <source>
        <dbReference type="Proteomes" id="UP000476176"/>
    </source>
</evidence>
<protein>
    <submittedName>
        <fullName evidence="2">Uncharacterized protein</fullName>
    </submittedName>
</protein>
<evidence type="ECO:0000313" key="7">
    <source>
        <dbReference type="Proteomes" id="UP000460718"/>
    </source>
</evidence>